<organism evidence="2 3">
    <name type="scientific">Antribacter soli</name>
    <dbReference type="NCBI Taxonomy" id="2910976"/>
    <lineage>
        <taxon>Bacteria</taxon>
        <taxon>Bacillati</taxon>
        <taxon>Actinomycetota</taxon>
        <taxon>Actinomycetes</taxon>
        <taxon>Micrococcales</taxon>
        <taxon>Promicromonosporaceae</taxon>
        <taxon>Antribacter</taxon>
    </lineage>
</organism>
<dbReference type="Pfam" id="PF03473">
    <property type="entry name" value="MOSC"/>
    <property type="match status" value="1"/>
</dbReference>
<accession>A0AA41QBZ5</accession>
<dbReference type="GO" id="GO:0003824">
    <property type="term" value="F:catalytic activity"/>
    <property type="evidence" value="ECO:0007669"/>
    <property type="project" value="InterPro"/>
</dbReference>
<dbReference type="Proteomes" id="UP001165405">
    <property type="component" value="Unassembled WGS sequence"/>
</dbReference>
<protein>
    <submittedName>
        <fullName evidence="2">MOSC domain-containing protein</fullName>
    </submittedName>
</protein>
<dbReference type="SUPFAM" id="SSF50800">
    <property type="entry name" value="PK beta-barrel domain-like"/>
    <property type="match status" value="1"/>
</dbReference>
<dbReference type="PANTHER" id="PTHR30212">
    <property type="entry name" value="PROTEIN YIIM"/>
    <property type="match status" value="1"/>
</dbReference>
<dbReference type="Gene3D" id="2.40.33.20">
    <property type="entry name" value="PK beta-barrel domain-like"/>
    <property type="match status" value="1"/>
</dbReference>
<evidence type="ECO:0000313" key="3">
    <source>
        <dbReference type="Proteomes" id="UP001165405"/>
    </source>
</evidence>
<gene>
    <name evidence="2" type="ORF">L1785_04970</name>
</gene>
<proteinExistence type="predicted"/>
<dbReference type="PROSITE" id="PS51340">
    <property type="entry name" value="MOSC"/>
    <property type="match status" value="1"/>
</dbReference>
<evidence type="ECO:0000259" key="1">
    <source>
        <dbReference type="PROSITE" id="PS51340"/>
    </source>
</evidence>
<dbReference type="GO" id="GO:0030170">
    <property type="term" value="F:pyridoxal phosphate binding"/>
    <property type="evidence" value="ECO:0007669"/>
    <property type="project" value="InterPro"/>
</dbReference>
<reference evidence="2" key="1">
    <citation type="submission" date="2022-01" db="EMBL/GenBank/DDBJ databases">
        <title>Antribacter sp. nov., isolated from Guizhou of China.</title>
        <authorList>
            <person name="Chengliang C."/>
            <person name="Ya Z."/>
        </authorList>
    </citation>
    <scope>NUCLEOTIDE SEQUENCE</scope>
    <source>
        <strain evidence="2">KLBMP 9083</strain>
    </source>
</reference>
<keyword evidence="3" id="KW-1185">Reference proteome</keyword>
<dbReference type="RefSeq" id="WP_236088099.1">
    <property type="nucleotide sequence ID" value="NZ_JAKGSG010000020.1"/>
</dbReference>
<name>A0AA41QBZ5_9MICO</name>
<sequence length="237" mass="25406">MGELVAVCRVHQLHADAGTVGITAIDKRPVDGRVKVLPLGLYADVQADRANHGGTDQAVYAYAQEDADFWAAELGHEVTPGLFGENLRTSGVDVDGAVIGERWSVGTAVLEVTQPRVPCQTFARRLGEKQWVLRFTRANRTGAYLRVVRSGEIGAGDAVEVLVRPEHGVTVRDWFAARFGLARGSADPGPDDRGLADVDALEVLAKRLLSAHATGDITLSSDMLRRAEQAAGRSVVD</sequence>
<evidence type="ECO:0000313" key="2">
    <source>
        <dbReference type="EMBL" id="MCF4120326.1"/>
    </source>
</evidence>
<dbReference type="GO" id="GO:0030151">
    <property type="term" value="F:molybdenum ion binding"/>
    <property type="evidence" value="ECO:0007669"/>
    <property type="project" value="InterPro"/>
</dbReference>
<feature type="domain" description="MOSC" evidence="1">
    <location>
        <begin position="28"/>
        <end position="162"/>
    </location>
</feature>
<dbReference type="InterPro" id="IPR005302">
    <property type="entry name" value="MoCF_Sase_C"/>
</dbReference>
<comment type="caution">
    <text evidence="2">The sequence shown here is derived from an EMBL/GenBank/DDBJ whole genome shotgun (WGS) entry which is preliminary data.</text>
</comment>
<dbReference type="InterPro" id="IPR011037">
    <property type="entry name" value="Pyrv_Knase-like_insert_dom_sf"/>
</dbReference>
<dbReference type="EMBL" id="JAKGSG010000020">
    <property type="protein sequence ID" value="MCF4120326.1"/>
    <property type="molecule type" value="Genomic_DNA"/>
</dbReference>
<dbReference type="InterPro" id="IPR052353">
    <property type="entry name" value="Benzoxazolinone_Detox_Enz"/>
</dbReference>
<dbReference type="PANTHER" id="PTHR30212:SF2">
    <property type="entry name" value="PROTEIN YIIM"/>
    <property type="match status" value="1"/>
</dbReference>
<dbReference type="AlphaFoldDB" id="A0AA41QBZ5"/>